<dbReference type="Gene3D" id="2.40.420.20">
    <property type="match status" value="1"/>
</dbReference>
<comment type="caution">
    <text evidence="5">The sequence shown here is derived from an EMBL/GenBank/DDBJ whole genome shotgun (WGS) entry which is preliminary data.</text>
</comment>
<accession>A0ABV1RLG6</accession>
<keyword evidence="3" id="KW-0812">Transmembrane</keyword>
<comment type="similarity">
    <text evidence="1">Belongs to the membrane fusion protein (MFP) (TC 8.A.1) family.</text>
</comment>
<evidence type="ECO:0000256" key="3">
    <source>
        <dbReference type="SAM" id="Phobius"/>
    </source>
</evidence>
<dbReference type="SUPFAM" id="SSF111369">
    <property type="entry name" value="HlyD-like secretion proteins"/>
    <property type="match status" value="1"/>
</dbReference>
<evidence type="ECO:0000259" key="4">
    <source>
        <dbReference type="Pfam" id="PF25967"/>
    </source>
</evidence>
<dbReference type="InterPro" id="IPR058627">
    <property type="entry name" value="MdtA-like_C"/>
</dbReference>
<evidence type="ECO:0000313" key="5">
    <source>
        <dbReference type="EMBL" id="MER2493492.1"/>
    </source>
</evidence>
<dbReference type="Proteomes" id="UP001467690">
    <property type="component" value="Unassembled WGS sequence"/>
</dbReference>
<dbReference type="PANTHER" id="PTHR30469:SF12">
    <property type="entry name" value="MULTIDRUG RESISTANCE PROTEIN MDTA"/>
    <property type="match status" value="1"/>
</dbReference>
<keyword evidence="3" id="KW-0472">Membrane</keyword>
<dbReference type="Gene3D" id="2.40.50.100">
    <property type="match status" value="1"/>
</dbReference>
<feature type="domain" description="Multidrug resistance protein MdtA-like C-terminal permuted SH3" evidence="4">
    <location>
        <begin position="317"/>
        <end position="372"/>
    </location>
</feature>
<feature type="transmembrane region" description="Helical" evidence="3">
    <location>
        <begin position="9"/>
        <end position="27"/>
    </location>
</feature>
<name>A0ABV1RLG6_9ALTE</name>
<protein>
    <submittedName>
        <fullName evidence="5">Efflux RND transporter periplasmic adaptor subunit</fullName>
    </submittedName>
</protein>
<dbReference type="Gene3D" id="1.10.287.470">
    <property type="entry name" value="Helix hairpin bin"/>
    <property type="match status" value="1"/>
</dbReference>
<feature type="coiled-coil region" evidence="2">
    <location>
        <begin position="119"/>
        <end position="186"/>
    </location>
</feature>
<dbReference type="Gene3D" id="2.40.30.170">
    <property type="match status" value="1"/>
</dbReference>
<dbReference type="NCBIfam" id="TIGR01730">
    <property type="entry name" value="RND_mfp"/>
    <property type="match status" value="1"/>
</dbReference>
<sequence length="391" mass="43251">MNKQKIKSFLPYILLLAFALAIYLIIFNKPQVKRGAKPQAAQIAVETLRLSAQDYPVILKSYGLVSAQVKTVLSSQVAGKVEYVAESMRSGGFFDKNELLIKIEDVDYQAKVQIAYANLVEAEQNLIEQQALADQAKQDWQRLGSDKTASDLVLRKPQLAAAQAKVESAKANHQQALINLQRTEIRAPYNGRVLIKSVDLGQVIGTNAQVGEIYSTDAIEVSLPIKNNEIRLLNLPENYRGASSADKTKVTLISNLSGEQAWQGEIVRTASEIDPVSRQLHVVARIEDPFGKKAYGKVPLKIGQYVTAQVRGNTLKNVIVIPNKTIYQGQYVYLYQDGTITRRNVEILWQNESEAVIQSGLEEGDLLVTTSLGQVSSGTKVKVKSEQEPKQ</sequence>
<gene>
    <name evidence="5" type="ORF">ABS311_16560</name>
</gene>
<organism evidence="5 6">
    <name type="scientific">Catenovulum sediminis</name>
    <dbReference type="NCBI Taxonomy" id="1740262"/>
    <lineage>
        <taxon>Bacteria</taxon>
        <taxon>Pseudomonadati</taxon>
        <taxon>Pseudomonadota</taxon>
        <taxon>Gammaproteobacteria</taxon>
        <taxon>Alteromonadales</taxon>
        <taxon>Alteromonadaceae</taxon>
        <taxon>Catenovulum</taxon>
    </lineage>
</organism>
<keyword evidence="6" id="KW-1185">Reference proteome</keyword>
<keyword evidence="2" id="KW-0175">Coiled coil</keyword>
<dbReference type="InterPro" id="IPR006143">
    <property type="entry name" value="RND_pump_MFP"/>
</dbReference>
<evidence type="ECO:0000256" key="2">
    <source>
        <dbReference type="SAM" id="Coils"/>
    </source>
</evidence>
<proteinExistence type="inferred from homology"/>
<dbReference type="EMBL" id="JBELOE010000265">
    <property type="protein sequence ID" value="MER2493492.1"/>
    <property type="molecule type" value="Genomic_DNA"/>
</dbReference>
<dbReference type="RefSeq" id="WP_143872628.1">
    <property type="nucleotide sequence ID" value="NZ_CP041660.1"/>
</dbReference>
<keyword evidence="3" id="KW-1133">Transmembrane helix</keyword>
<dbReference type="PANTHER" id="PTHR30469">
    <property type="entry name" value="MULTIDRUG RESISTANCE PROTEIN MDTA"/>
    <property type="match status" value="1"/>
</dbReference>
<reference evidence="5 6" key="1">
    <citation type="submission" date="2024-06" db="EMBL/GenBank/DDBJ databases">
        <authorList>
            <person name="Chen R.Y."/>
        </authorList>
    </citation>
    <scope>NUCLEOTIDE SEQUENCE [LARGE SCALE GENOMIC DNA]</scope>
    <source>
        <strain evidence="5 6">D2</strain>
    </source>
</reference>
<dbReference type="Pfam" id="PF25967">
    <property type="entry name" value="RND-MFP_C"/>
    <property type="match status" value="1"/>
</dbReference>
<evidence type="ECO:0000313" key="6">
    <source>
        <dbReference type="Proteomes" id="UP001467690"/>
    </source>
</evidence>
<evidence type="ECO:0000256" key="1">
    <source>
        <dbReference type="ARBA" id="ARBA00009477"/>
    </source>
</evidence>